<feature type="compositionally biased region" description="Acidic residues" evidence="1">
    <location>
        <begin position="827"/>
        <end position="843"/>
    </location>
</feature>
<feature type="region of interest" description="Disordered" evidence="1">
    <location>
        <begin position="811"/>
        <end position="863"/>
    </location>
</feature>
<dbReference type="AlphaFoldDB" id="N1QHQ8"/>
<accession>N1QHQ8</accession>
<dbReference type="InterPro" id="IPR015943">
    <property type="entry name" value="WD40/YVTN_repeat-like_dom_sf"/>
</dbReference>
<dbReference type="InterPro" id="IPR001680">
    <property type="entry name" value="WD40_rpt"/>
</dbReference>
<dbReference type="RefSeq" id="XP_016764846.1">
    <property type="nucleotide sequence ID" value="XM_016901753.1"/>
</dbReference>
<dbReference type="InterPro" id="IPR046351">
    <property type="entry name" value="UTP4"/>
</dbReference>
<feature type="compositionally biased region" description="Acidic residues" evidence="1">
    <location>
        <begin position="593"/>
        <end position="605"/>
    </location>
</feature>
<proteinExistence type="predicted"/>
<dbReference type="GO" id="GO:0003723">
    <property type="term" value="F:RNA binding"/>
    <property type="evidence" value="ECO:0007669"/>
    <property type="project" value="TreeGrafter"/>
</dbReference>
<dbReference type="GO" id="GO:0032040">
    <property type="term" value="C:small-subunit processome"/>
    <property type="evidence" value="ECO:0007669"/>
    <property type="project" value="TreeGrafter"/>
</dbReference>
<dbReference type="InterPro" id="IPR011047">
    <property type="entry name" value="Quinoprotein_ADH-like_sf"/>
</dbReference>
<feature type="region of interest" description="Disordered" evidence="1">
    <location>
        <begin position="585"/>
        <end position="605"/>
    </location>
</feature>
<sequence length="940" mass="102880">MDVHRSRFVSYPVRPITAVAFTRSCDEKLPTGFPQPTLRLAVGRDNGHIEIWNPLGGRWVQETVFLGESSKSVDGLLWTREPDETDEEGRPVLGQHRLFSIASSPDITEWDLEKGIPKKKSTGNFSEAWCLAAQPRRLLGGKEEQKSQDLVAGCHDGSIVLLSTADNDLQFQRFVARVSGKKARCMSITYQTSDRIVAGFADGNIRVMDTRSGNVLRTMSLGAGIAPAPKTKFVWKVKCLPNGDIVSGDSNGDVVFWDARSYSLVQRVKGHDSDCIDIVTSEDGKTIFTGSLDGRVAVYHNLMNPAGRRSWAKAHHRRIHTKSEVKAMSAYDSNGMSVVVSGGGDLAPIVTPLREYGKEKSKTLPHLPQQPPITSARHARLLVSWAENSISVWRIAKSQTLDYTPEPTPPRKLVAKIVLDSKQAIRSAAISDDGKVLAAATDTGVKAFHLRRRPDSEALAPRKLDVPSTVASKGARVLRFSPDGKWLAIVQLDNEVHLARTAAALDKPKHVQILDRTVELERQHRRLASVDAFRAYDQTISRVAFSSDSCVLAASDLSGQLDTWVLEGHEDPTAPAIDTASAHSIKAASLDEASTESSDDDDDDDERIVYYGQHWVDNPSAHLLPKLDSAPLVLSFRPAATSAQSSGQQVNGNPGVHSTRNNPHAHSHEMPPGPYRLWIMTAKHQMYEYDVLHGRLSEWSRNNPTSLLPEDFHRMRDRVIDAVWDVSAQGHRIWLYGSYWIFMLNVSGDLPSKKRRQSQGGGADGEVQQTAKRLKTSGAGGKTLSTDREGLPGKVLRVENGSEMSIHFDVGSSSRKAGRAGPHVVVDQDDGGDDDMMVEEEEEQLRLTRAKSVDEEPGKSGGSLLHVSAATTGKQEGAAGGRPWYCTFKYRPILGVVPFEDDAGIKDGAGEEAGGLPIEVVVVERPIWDILEGAKRAGGK</sequence>
<feature type="region of interest" description="Disordered" evidence="1">
    <location>
        <begin position="640"/>
        <end position="669"/>
    </location>
</feature>
<dbReference type="EMBL" id="KB456260">
    <property type="protein sequence ID" value="EMF16725.1"/>
    <property type="molecule type" value="Genomic_DNA"/>
</dbReference>
<evidence type="ECO:0000313" key="2">
    <source>
        <dbReference type="EMBL" id="EMF16725.1"/>
    </source>
</evidence>
<protein>
    <submittedName>
        <fullName evidence="2">WD40 repeat-like protein</fullName>
    </submittedName>
</protein>
<dbReference type="GO" id="GO:0000462">
    <property type="term" value="P:maturation of SSU-rRNA from tricistronic rRNA transcript (SSU-rRNA, 5.8S rRNA, LSU-rRNA)"/>
    <property type="evidence" value="ECO:0007669"/>
    <property type="project" value="InterPro"/>
</dbReference>
<dbReference type="GO" id="GO:0030686">
    <property type="term" value="C:90S preribosome"/>
    <property type="evidence" value="ECO:0007669"/>
    <property type="project" value="InterPro"/>
</dbReference>
<reference evidence="2 3" key="1">
    <citation type="journal article" date="2012" name="PLoS Pathog.">
        <title>Diverse lifestyles and strategies of plant pathogenesis encoded in the genomes of eighteen Dothideomycetes fungi.</title>
        <authorList>
            <person name="Ohm R.A."/>
            <person name="Feau N."/>
            <person name="Henrissat B."/>
            <person name="Schoch C.L."/>
            <person name="Horwitz B.A."/>
            <person name="Barry K.W."/>
            <person name="Condon B.J."/>
            <person name="Copeland A.C."/>
            <person name="Dhillon B."/>
            <person name="Glaser F."/>
            <person name="Hesse C.N."/>
            <person name="Kosti I."/>
            <person name="LaButti K."/>
            <person name="Lindquist E.A."/>
            <person name="Lucas S."/>
            <person name="Salamov A.A."/>
            <person name="Bradshaw R.E."/>
            <person name="Ciuffetti L."/>
            <person name="Hamelin R.C."/>
            <person name="Kema G.H.J."/>
            <person name="Lawrence C."/>
            <person name="Scott J.A."/>
            <person name="Spatafora J.W."/>
            <person name="Turgeon B.G."/>
            <person name="de Wit P.J.G.M."/>
            <person name="Zhong S."/>
            <person name="Goodwin S.B."/>
            <person name="Grigoriev I.V."/>
        </authorList>
    </citation>
    <scope>NUCLEOTIDE SEQUENCE [LARGE SCALE GENOMIC DNA]</scope>
    <source>
        <strain evidence="2 3">SO2202</strain>
    </source>
</reference>
<dbReference type="SMART" id="SM00320">
    <property type="entry name" value="WD40"/>
    <property type="match status" value="8"/>
</dbReference>
<dbReference type="STRING" id="692275.N1QHQ8"/>
<dbReference type="PANTHER" id="PTHR44163">
    <property type="entry name" value="U3 SMALL NUCLEOLAR RNA-ASSOCIATED PROTEIN 4 HOMOLOG"/>
    <property type="match status" value="1"/>
</dbReference>
<name>N1QHQ8_SPHMS</name>
<feature type="compositionally biased region" description="Polar residues" evidence="1">
    <location>
        <begin position="641"/>
        <end position="664"/>
    </location>
</feature>
<dbReference type="eggNOG" id="KOG2048">
    <property type="taxonomic scope" value="Eukaryota"/>
</dbReference>
<evidence type="ECO:0000313" key="3">
    <source>
        <dbReference type="Proteomes" id="UP000016931"/>
    </source>
</evidence>
<keyword evidence="3" id="KW-1185">Reference proteome</keyword>
<dbReference type="OrthoDB" id="8883818at2759"/>
<dbReference type="Pfam" id="PF00400">
    <property type="entry name" value="WD40"/>
    <property type="match status" value="1"/>
</dbReference>
<dbReference type="SUPFAM" id="SSF50998">
    <property type="entry name" value="Quinoprotein alcohol dehydrogenase-like"/>
    <property type="match status" value="1"/>
</dbReference>
<dbReference type="GO" id="GO:0034455">
    <property type="term" value="C:t-UTP complex"/>
    <property type="evidence" value="ECO:0007669"/>
    <property type="project" value="TreeGrafter"/>
</dbReference>
<dbReference type="PANTHER" id="PTHR44163:SF1">
    <property type="entry name" value="U3 SMALL NUCLEOLAR RNA-ASSOCIATED PROTEIN 4 HOMOLOG"/>
    <property type="match status" value="1"/>
</dbReference>
<dbReference type="SUPFAM" id="SSF82171">
    <property type="entry name" value="DPP6 N-terminal domain-like"/>
    <property type="match status" value="1"/>
</dbReference>
<dbReference type="Proteomes" id="UP000016931">
    <property type="component" value="Unassembled WGS sequence"/>
</dbReference>
<evidence type="ECO:0000256" key="1">
    <source>
        <dbReference type="SAM" id="MobiDB-lite"/>
    </source>
</evidence>
<gene>
    <name evidence="2" type="ORF">SEPMUDRAFT_122204</name>
</gene>
<dbReference type="OMA" id="MWDVELP"/>
<dbReference type="GeneID" id="27898890"/>
<dbReference type="Gene3D" id="2.130.10.10">
    <property type="entry name" value="YVTN repeat-like/Quinoprotein amine dehydrogenase"/>
    <property type="match status" value="3"/>
</dbReference>
<organism evidence="2 3">
    <name type="scientific">Sphaerulina musiva (strain SO2202)</name>
    <name type="common">Poplar stem canker fungus</name>
    <name type="synonym">Septoria musiva</name>
    <dbReference type="NCBI Taxonomy" id="692275"/>
    <lineage>
        <taxon>Eukaryota</taxon>
        <taxon>Fungi</taxon>
        <taxon>Dikarya</taxon>
        <taxon>Ascomycota</taxon>
        <taxon>Pezizomycotina</taxon>
        <taxon>Dothideomycetes</taxon>
        <taxon>Dothideomycetidae</taxon>
        <taxon>Mycosphaerellales</taxon>
        <taxon>Mycosphaerellaceae</taxon>
        <taxon>Sphaerulina</taxon>
    </lineage>
</organism>
<dbReference type="HOGENOM" id="CLU_002392_2_1_1"/>
<feature type="region of interest" description="Disordered" evidence="1">
    <location>
        <begin position="752"/>
        <end position="796"/>
    </location>
</feature>